<dbReference type="AlphaFoldDB" id="A0A0K9FB89"/>
<dbReference type="InterPro" id="IPR058600">
    <property type="entry name" value="YhjD-like"/>
</dbReference>
<dbReference type="Proteomes" id="UP000037326">
    <property type="component" value="Unassembled WGS sequence"/>
</dbReference>
<sequence length="101" mass="11824">MAIRSLQQDYSSLEKLKMSKIYLHIVEDLLKNIRHDSYNKRRVLAKKNIAVEKWVKIDEYFSDVIIKTAGEDEVIRYANQALKAQVENLMPSRLNKCAEIV</sequence>
<dbReference type="Pfam" id="PF26325">
    <property type="entry name" value="YhjD"/>
    <property type="match status" value="1"/>
</dbReference>
<protein>
    <submittedName>
        <fullName evidence="1">Aconitate hydratase</fullName>
    </submittedName>
</protein>
<gene>
    <name evidence="1" type="ORF">ACZ11_06625</name>
</gene>
<comment type="caution">
    <text evidence="1">The sequence shown here is derived from an EMBL/GenBank/DDBJ whole genome shotgun (WGS) entry which is preliminary data.</text>
</comment>
<name>A0A0K9FB89_9BACI</name>
<accession>A0A0K9FB89</accession>
<evidence type="ECO:0000313" key="1">
    <source>
        <dbReference type="EMBL" id="KMY31859.1"/>
    </source>
</evidence>
<proteinExistence type="predicted"/>
<dbReference type="EMBL" id="LFXJ01000005">
    <property type="protein sequence ID" value="KMY31859.1"/>
    <property type="molecule type" value="Genomic_DNA"/>
</dbReference>
<reference evidence="2" key="1">
    <citation type="submission" date="2015-07" db="EMBL/GenBank/DDBJ databases">
        <authorList>
            <person name="Liu B."/>
            <person name="Wang J."/>
            <person name="Zhu Y."/>
            <person name="Liu G."/>
            <person name="Chen Q."/>
            <person name="Lan J."/>
            <person name="Che J."/>
            <person name="Ge C."/>
            <person name="Shi H."/>
            <person name="Pan Z."/>
            <person name="Liu X."/>
        </authorList>
    </citation>
    <scope>NUCLEOTIDE SEQUENCE [LARGE SCALE GENOMIC DNA]</scope>
    <source>
        <strain evidence="2">DSM 23493</strain>
    </source>
</reference>
<organism evidence="1 2">
    <name type="scientific">Lysinibacillus xylanilyticus</name>
    <dbReference type="NCBI Taxonomy" id="582475"/>
    <lineage>
        <taxon>Bacteria</taxon>
        <taxon>Bacillati</taxon>
        <taxon>Bacillota</taxon>
        <taxon>Bacilli</taxon>
        <taxon>Bacillales</taxon>
        <taxon>Bacillaceae</taxon>
        <taxon>Lysinibacillus</taxon>
    </lineage>
</organism>
<evidence type="ECO:0000313" key="2">
    <source>
        <dbReference type="Proteomes" id="UP000037326"/>
    </source>
</evidence>
<dbReference type="PATRIC" id="fig|582475.4.peg.795"/>